<accession>A0A5A8F791</accession>
<dbReference type="InterPro" id="IPR014729">
    <property type="entry name" value="Rossmann-like_a/b/a_fold"/>
</dbReference>
<dbReference type="Pfam" id="PF01467">
    <property type="entry name" value="CTP_transf_like"/>
    <property type="match status" value="1"/>
</dbReference>
<keyword evidence="14" id="KW-1185">Reference proteome</keyword>
<dbReference type="CDD" id="cd02165">
    <property type="entry name" value="NMNAT"/>
    <property type="match status" value="1"/>
</dbReference>
<keyword evidence="9 11" id="KW-0520">NAD</keyword>
<dbReference type="InterPro" id="IPR005248">
    <property type="entry name" value="NadD/NMNAT"/>
</dbReference>
<evidence type="ECO:0000259" key="12">
    <source>
        <dbReference type="Pfam" id="PF01467"/>
    </source>
</evidence>
<keyword evidence="8 11" id="KW-0067">ATP-binding</keyword>
<dbReference type="Gene3D" id="3.40.50.620">
    <property type="entry name" value="HUPs"/>
    <property type="match status" value="1"/>
</dbReference>
<comment type="catalytic activity">
    <reaction evidence="10 11">
        <text>nicotinate beta-D-ribonucleotide + ATP + H(+) = deamido-NAD(+) + diphosphate</text>
        <dbReference type="Rhea" id="RHEA:22860"/>
        <dbReference type="ChEBI" id="CHEBI:15378"/>
        <dbReference type="ChEBI" id="CHEBI:30616"/>
        <dbReference type="ChEBI" id="CHEBI:33019"/>
        <dbReference type="ChEBI" id="CHEBI:57502"/>
        <dbReference type="ChEBI" id="CHEBI:58437"/>
        <dbReference type="EC" id="2.7.7.18"/>
    </reaction>
</comment>
<evidence type="ECO:0000256" key="8">
    <source>
        <dbReference type="ARBA" id="ARBA00022840"/>
    </source>
</evidence>
<comment type="pathway">
    <text evidence="2 11">Cofactor biosynthesis; NAD(+) biosynthesis; deamido-NAD(+) from nicotinate D-ribonucleotide: step 1/1.</text>
</comment>
<dbReference type="GO" id="GO:0004515">
    <property type="term" value="F:nicotinate-nucleotide adenylyltransferase activity"/>
    <property type="evidence" value="ECO:0007669"/>
    <property type="project" value="UniProtKB-UniRule"/>
</dbReference>
<dbReference type="NCBIfam" id="NF000840">
    <property type="entry name" value="PRK00071.1-3"/>
    <property type="match status" value="1"/>
</dbReference>
<dbReference type="InterPro" id="IPR004821">
    <property type="entry name" value="Cyt_trans-like"/>
</dbReference>
<gene>
    <name evidence="11 13" type="primary">nadD</name>
    <name evidence="13" type="ORF">FHQ18_00820</name>
</gene>
<evidence type="ECO:0000313" key="14">
    <source>
        <dbReference type="Proteomes" id="UP000322876"/>
    </source>
</evidence>
<evidence type="ECO:0000256" key="1">
    <source>
        <dbReference type="ARBA" id="ARBA00002324"/>
    </source>
</evidence>
<evidence type="ECO:0000256" key="3">
    <source>
        <dbReference type="ARBA" id="ARBA00009014"/>
    </source>
</evidence>
<protein>
    <recommendedName>
        <fullName evidence="11">Probable nicotinate-nucleotide adenylyltransferase</fullName>
        <ecNumber evidence="11">2.7.7.18</ecNumber>
    </recommendedName>
    <alternativeName>
        <fullName evidence="11">Deamido-NAD(+) diphosphorylase</fullName>
    </alternativeName>
    <alternativeName>
        <fullName evidence="11">Deamido-NAD(+) pyrophosphorylase</fullName>
    </alternativeName>
    <alternativeName>
        <fullName evidence="11">Nicotinate mononucleotide adenylyltransferase</fullName>
        <shortName evidence="11">NaMN adenylyltransferase</shortName>
    </alternativeName>
</protein>
<dbReference type="RefSeq" id="WP_149265273.1">
    <property type="nucleotide sequence ID" value="NZ_VFJB01000001.1"/>
</dbReference>
<evidence type="ECO:0000313" key="13">
    <source>
        <dbReference type="EMBL" id="KAA0259453.1"/>
    </source>
</evidence>
<evidence type="ECO:0000256" key="5">
    <source>
        <dbReference type="ARBA" id="ARBA00022679"/>
    </source>
</evidence>
<dbReference type="UniPathway" id="UPA00253">
    <property type="reaction ID" value="UER00332"/>
</dbReference>
<dbReference type="AlphaFoldDB" id="A0A5A8F791"/>
<comment type="caution">
    <text evidence="13">The sequence shown here is derived from an EMBL/GenBank/DDBJ whole genome shotgun (WGS) entry which is preliminary data.</text>
</comment>
<keyword evidence="4 11" id="KW-0662">Pyridine nucleotide biosynthesis</keyword>
<evidence type="ECO:0000256" key="7">
    <source>
        <dbReference type="ARBA" id="ARBA00022741"/>
    </source>
</evidence>
<dbReference type="HAMAP" id="MF_00244">
    <property type="entry name" value="NaMN_adenylyltr"/>
    <property type="match status" value="1"/>
</dbReference>
<dbReference type="OrthoDB" id="5295945at2"/>
<dbReference type="PANTHER" id="PTHR39321:SF3">
    <property type="entry name" value="PHOSPHOPANTETHEINE ADENYLYLTRANSFERASE"/>
    <property type="match status" value="1"/>
</dbReference>
<keyword evidence="5 11" id="KW-0808">Transferase</keyword>
<reference evidence="13 14" key="1">
    <citation type="submission" date="2019-06" db="EMBL/GenBank/DDBJ databases">
        <title>Genomic insights into carbon and energy metabolism of Deferribacter autotrophicus revealed new metabolic traits in the phylum Deferribacteres.</title>
        <authorList>
            <person name="Slobodkin A.I."/>
            <person name="Slobodkina G.B."/>
            <person name="Allioux M."/>
            <person name="Alain K."/>
            <person name="Jebbar M."/>
            <person name="Shadrin V."/>
            <person name="Kublanov I.V."/>
            <person name="Toshchakov S.V."/>
            <person name="Bonch-Osmolovskaya E.A."/>
        </authorList>
    </citation>
    <scope>NUCLEOTIDE SEQUENCE [LARGE SCALE GENOMIC DNA]</scope>
    <source>
        <strain evidence="13 14">SL50</strain>
    </source>
</reference>
<comment type="similarity">
    <text evidence="3 11">Belongs to the NadD family.</text>
</comment>
<dbReference type="GO" id="GO:0009435">
    <property type="term" value="P:NAD+ biosynthetic process"/>
    <property type="evidence" value="ECO:0007669"/>
    <property type="project" value="UniProtKB-UniRule"/>
</dbReference>
<dbReference type="PANTHER" id="PTHR39321">
    <property type="entry name" value="NICOTINATE-NUCLEOTIDE ADENYLYLTRANSFERASE-RELATED"/>
    <property type="match status" value="1"/>
</dbReference>
<keyword evidence="7 11" id="KW-0547">Nucleotide-binding</keyword>
<dbReference type="SUPFAM" id="SSF52374">
    <property type="entry name" value="Nucleotidylyl transferase"/>
    <property type="match status" value="1"/>
</dbReference>
<evidence type="ECO:0000256" key="9">
    <source>
        <dbReference type="ARBA" id="ARBA00023027"/>
    </source>
</evidence>
<dbReference type="EC" id="2.7.7.18" evidence="11"/>
<evidence type="ECO:0000256" key="10">
    <source>
        <dbReference type="ARBA" id="ARBA00048721"/>
    </source>
</evidence>
<evidence type="ECO:0000256" key="4">
    <source>
        <dbReference type="ARBA" id="ARBA00022642"/>
    </source>
</evidence>
<dbReference type="GO" id="GO:0005524">
    <property type="term" value="F:ATP binding"/>
    <property type="evidence" value="ECO:0007669"/>
    <property type="project" value="UniProtKB-KW"/>
</dbReference>
<keyword evidence="6 11" id="KW-0548">Nucleotidyltransferase</keyword>
<proteinExistence type="inferred from homology"/>
<dbReference type="Proteomes" id="UP000322876">
    <property type="component" value="Unassembled WGS sequence"/>
</dbReference>
<sequence length="212" mass="25106">MRIVLFGGTFNPIHNGHIELAKKVYKDFNIDKFFFIPAKIPPHKNLGLVPAEKRFEMVKLALDFCLRGNFEVSDYELKQEGISFTYKTLKYFRKLYPDDILFFLTGSDIFATIETWQNWRELFKLSNFIVANRREMPFEKMMNIIPEELKSLVINFSDYVDQKEGAIILYKIDEIPISSTEIREKFKDKTIFSCLPNVVVDYIRKNKLYQEV</sequence>
<feature type="domain" description="Cytidyltransferase-like" evidence="12">
    <location>
        <begin position="5"/>
        <end position="185"/>
    </location>
</feature>
<dbReference type="EMBL" id="VFJB01000001">
    <property type="protein sequence ID" value="KAA0259453.1"/>
    <property type="molecule type" value="Genomic_DNA"/>
</dbReference>
<dbReference type="NCBIfam" id="TIGR00125">
    <property type="entry name" value="cyt_tran_rel"/>
    <property type="match status" value="1"/>
</dbReference>
<comment type="function">
    <text evidence="1 11">Catalyzes the reversible adenylation of nicotinate mononucleotide (NaMN) to nicotinic acid adenine dinucleotide (NaAD).</text>
</comment>
<dbReference type="NCBIfam" id="TIGR00482">
    <property type="entry name" value="nicotinate (nicotinamide) nucleotide adenylyltransferase"/>
    <property type="match status" value="1"/>
</dbReference>
<evidence type="ECO:0000256" key="11">
    <source>
        <dbReference type="HAMAP-Rule" id="MF_00244"/>
    </source>
</evidence>
<organism evidence="13 14">
    <name type="scientific">Deferribacter autotrophicus</name>
    <dbReference type="NCBI Taxonomy" id="500465"/>
    <lineage>
        <taxon>Bacteria</taxon>
        <taxon>Pseudomonadati</taxon>
        <taxon>Deferribacterota</taxon>
        <taxon>Deferribacteres</taxon>
        <taxon>Deferribacterales</taxon>
        <taxon>Deferribacteraceae</taxon>
        <taxon>Deferribacter</taxon>
    </lineage>
</organism>
<evidence type="ECO:0000256" key="2">
    <source>
        <dbReference type="ARBA" id="ARBA00005019"/>
    </source>
</evidence>
<evidence type="ECO:0000256" key="6">
    <source>
        <dbReference type="ARBA" id="ARBA00022695"/>
    </source>
</evidence>
<name>A0A5A8F791_9BACT</name>